<feature type="compositionally biased region" description="Basic and acidic residues" evidence="2">
    <location>
        <begin position="71"/>
        <end position="89"/>
    </location>
</feature>
<feature type="transmembrane region" description="Helical" evidence="3">
    <location>
        <begin position="378"/>
        <end position="396"/>
    </location>
</feature>
<accession>A0AA36IWU5</accession>
<name>A0AA36IWU5_9DINO</name>
<feature type="transmembrane region" description="Helical" evidence="3">
    <location>
        <begin position="140"/>
        <end position="162"/>
    </location>
</feature>
<keyword evidence="5" id="KW-1185">Reference proteome</keyword>
<protein>
    <submittedName>
        <fullName evidence="4">Uncharacterized protein</fullName>
    </submittedName>
</protein>
<keyword evidence="3" id="KW-0812">Transmembrane</keyword>
<organism evidence="4 5">
    <name type="scientific">Effrenium voratum</name>
    <dbReference type="NCBI Taxonomy" id="2562239"/>
    <lineage>
        <taxon>Eukaryota</taxon>
        <taxon>Sar</taxon>
        <taxon>Alveolata</taxon>
        <taxon>Dinophyceae</taxon>
        <taxon>Suessiales</taxon>
        <taxon>Symbiodiniaceae</taxon>
        <taxon>Effrenium</taxon>
    </lineage>
</organism>
<feature type="transmembrane region" description="Helical" evidence="3">
    <location>
        <begin position="909"/>
        <end position="929"/>
    </location>
</feature>
<feature type="transmembrane region" description="Helical" evidence="3">
    <location>
        <begin position="302"/>
        <end position="321"/>
    </location>
</feature>
<evidence type="ECO:0000256" key="1">
    <source>
        <dbReference type="SAM" id="Coils"/>
    </source>
</evidence>
<sequence length="1363" mass="151056">MPTPSVGAHGCACCQNWEALRREVRTEMGRLARRLDRIQERIGMTPEVSELKVCLELDEGNEGNEGNENSECNKGKEDSGRPEARDAVSPRRSSLTSVENNNNTPRSARDKGTGFVHFGESAWSFPVVIGLAKAAGSWDVFFAVLILLLNLGMQVMFSYIILGEDFMGQEFTVEVGHARRWRTAFAHDYKYLDLAGTSLVTRVCSGDGTLILSSQQKSLVDDINSFLGLQQSQFEVGWFQPGVLLCMLCILLWSFCVFKELRSVWLSVEAILHIPRGKRTIFQEDAFQGISKVRFKMLMFTFLIRTCIALLLLIAGIRWLARTTSITECMLNAVALNAILDVDEFLFAAFTPVSIQLAVQNLEPIAVKYSTRRSQRESMFLFIVLVTTVLQVYLQYMDPLVQTMMEVKREMCYGNQTFVVAQNEITQVILGQTTASGAGSMTVTELAVQEHKFLSPGELPKFITFTESSRFEEERSHSMEKEADAFSLCIETEHLHPSGSIYGDPVMVEIVQTRLHAAAAMVGADMANVSCPALAAYCDRWDARLLRLICADTCGCTSGNSSAWFKVPAQGCAPSCLNLARVETCTDMPPESPTWQHFWDSYVSVLSQVYAIDLERTTLYPAVMSVVSVMKAEGCRALTFPGLSLQLGSQQTWCEGSVELFRPLAWVCPETCGCLSASPPSYCPSCNSTPTIRVGAMPIPSGSFLDGNANFDFEPATTAALAQLRKEFAAEVARLETRLEQLEEQKPWKIEQRNSQLSQENEVNVAVNPNASTASSNTTHEKGTGFVHFGESAWSFPVVVGLAKAAGPWDIFFAIVLLLLNVGMQAMFSYIIIGEDFMGKDFGIELVKARQWRTSFAHDHKHLDLAGSSLVTRVCSGEGALILSTMQTSLIEDINSFLGLKQGQFQPGWFQPGVLLNLLCILLWSFCVFKELRSIWLLWEATNKLKRTRRTILQDNVFHGLSWARFRLLHLTLFLRFSVASVLLGAGIRWLARTTSITECMLNAVALNAILDVDEFLFAAFTPVAIQLAVQNLEPIKVKYTARRSQIESLVLCLLLSITIITSYFNLLRPLADTMVAVKQEFCFGNQTFVVSQNPNSGLVVGMATVAERTGQLSVVEQAVEYHKFSDASELPYLISFAAPGQFNKQVTDSMETQAQDLILCMETDFFTEGGQWYQDPLMASLILPQLRTAGRLVGHPSEDCASLAPFCNQREGRMVRMVCGDTCGCTQTNSSAWYKVPAEGCQNACLARAYAQLAHKPCRDQVDQAWFQFWDDYIDVSGAFVGQNLTASDMYPTILQLTQVLKATGCAGLYHPIIVGQWGATYFCAGDPERFRPLAWTCPETCGCLAASPPSYCPASCSNSTR</sequence>
<evidence type="ECO:0000256" key="3">
    <source>
        <dbReference type="SAM" id="Phobius"/>
    </source>
</evidence>
<evidence type="ECO:0000313" key="5">
    <source>
        <dbReference type="Proteomes" id="UP001178507"/>
    </source>
</evidence>
<gene>
    <name evidence="4" type="ORF">EVOR1521_LOCUS19829</name>
</gene>
<feature type="transmembrane region" description="Helical" evidence="3">
    <location>
        <begin position="1047"/>
        <end position="1067"/>
    </location>
</feature>
<proteinExistence type="predicted"/>
<evidence type="ECO:0000256" key="2">
    <source>
        <dbReference type="SAM" id="MobiDB-lite"/>
    </source>
</evidence>
<keyword evidence="1" id="KW-0175">Coiled coil</keyword>
<feature type="region of interest" description="Disordered" evidence="2">
    <location>
        <begin position="59"/>
        <end position="112"/>
    </location>
</feature>
<comment type="caution">
    <text evidence="4">The sequence shown here is derived from an EMBL/GenBank/DDBJ whole genome shotgun (WGS) entry which is preliminary data.</text>
</comment>
<evidence type="ECO:0000313" key="4">
    <source>
        <dbReference type="EMBL" id="CAJ1395395.1"/>
    </source>
</evidence>
<dbReference type="EMBL" id="CAUJNA010003146">
    <property type="protein sequence ID" value="CAJ1395395.1"/>
    <property type="molecule type" value="Genomic_DNA"/>
</dbReference>
<dbReference type="Proteomes" id="UP001178507">
    <property type="component" value="Unassembled WGS sequence"/>
</dbReference>
<keyword evidence="3" id="KW-1133">Transmembrane helix</keyword>
<feature type="transmembrane region" description="Helical" evidence="3">
    <location>
        <begin position="238"/>
        <end position="258"/>
    </location>
</feature>
<feature type="transmembrane region" description="Helical" evidence="3">
    <location>
        <begin position="973"/>
        <end position="992"/>
    </location>
</feature>
<feature type="compositionally biased region" description="Polar residues" evidence="2">
    <location>
        <begin position="91"/>
        <end position="106"/>
    </location>
</feature>
<reference evidence="4" key="1">
    <citation type="submission" date="2023-08" db="EMBL/GenBank/DDBJ databases">
        <authorList>
            <person name="Chen Y."/>
            <person name="Shah S."/>
            <person name="Dougan E. K."/>
            <person name="Thang M."/>
            <person name="Chan C."/>
        </authorList>
    </citation>
    <scope>NUCLEOTIDE SEQUENCE</scope>
</reference>
<feature type="transmembrane region" description="Helical" evidence="3">
    <location>
        <begin position="811"/>
        <end position="833"/>
    </location>
</feature>
<keyword evidence="3" id="KW-0472">Membrane</keyword>
<feature type="coiled-coil region" evidence="1">
    <location>
        <begin position="725"/>
        <end position="752"/>
    </location>
</feature>